<dbReference type="Pfam" id="PF22352">
    <property type="entry name" value="K319L-like_PKD"/>
    <property type="match status" value="1"/>
</dbReference>
<dbReference type="SMART" id="SM00089">
    <property type="entry name" value="PKD"/>
    <property type="match status" value="1"/>
</dbReference>
<feature type="domain" description="PKD/Chitinase" evidence="2">
    <location>
        <begin position="47"/>
        <end position="136"/>
    </location>
</feature>
<evidence type="ECO:0000313" key="3">
    <source>
        <dbReference type="EMBL" id="KVX02351.1"/>
    </source>
</evidence>
<dbReference type="SUPFAM" id="SSF117074">
    <property type="entry name" value="Hypothetical protein PA1324"/>
    <property type="match status" value="1"/>
</dbReference>
<feature type="region of interest" description="Disordered" evidence="1">
    <location>
        <begin position="20"/>
        <end position="40"/>
    </location>
</feature>
<evidence type="ECO:0000259" key="2">
    <source>
        <dbReference type="SMART" id="SM00089"/>
    </source>
</evidence>
<dbReference type="Proteomes" id="UP000055702">
    <property type="component" value="Unassembled WGS sequence"/>
</dbReference>
<reference evidence="3 4" key="1">
    <citation type="submission" date="2016-01" db="EMBL/GenBank/DDBJ databases">
        <title>Draft genome of the antarctic isolate Shewanella frigidimarina Ag06-30.</title>
        <authorList>
            <person name="Parmeciano Di Noto G."/>
            <person name="Vazquez S."/>
            <person name="Mac Cormack W."/>
            <person name="Iriarte A."/>
            <person name="Quiroga C."/>
        </authorList>
    </citation>
    <scope>NUCLEOTIDE SEQUENCE [LARGE SCALE GENOMIC DNA]</scope>
    <source>
        <strain evidence="3 4">Ag06-30</strain>
    </source>
</reference>
<name>A0A106C177_SHEFR</name>
<dbReference type="EMBL" id="LRDC01000014">
    <property type="protein sequence ID" value="KVX02351.1"/>
    <property type="molecule type" value="Genomic_DNA"/>
</dbReference>
<proteinExistence type="predicted"/>
<evidence type="ECO:0000256" key="1">
    <source>
        <dbReference type="SAM" id="MobiDB-lite"/>
    </source>
</evidence>
<protein>
    <recommendedName>
        <fullName evidence="2">PKD/Chitinase domain-containing protein</fullName>
    </recommendedName>
</protein>
<accession>A0A106C177</accession>
<evidence type="ECO:0000313" key="4">
    <source>
        <dbReference type="Proteomes" id="UP000055702"/>
    </source>
</evidence>
<dbReference type="InterPro" id="IPR013783">
    <property type="entry name" value="Ig-like_fold"/>
</dbReference>
<sequence>MKLHRIVTLTTLLGLTACGGGSDGSSDQAPLTQPPPPPENMIPVANIASLSSAISLTEVQLNGSASVDSDGQIQSYQWLQIDNGAPTVALSDAKQSVTGFIAPEVQQDTEFRFQLTVTDNDGATNSAETRLTVLPIPLQQGHQGRVIDGYLIGATVWLDINNNGVFDEDEPNDVTDAGGEYSLKYNAEQQVCATLVPVRVDVPVGAIDETEGVVTSAYQLIYPPLYGQFNPEQAAYITPLTSAVWDMLSSSPTVNSTNAMDRNAEVLQASCQQLIDNPQSQLNYASLINEAIDDFTRKSNISIDDLFNDFIENGNQALQQTARRYVTGLSLSLKKKAELLTNDAYKDASYIRVIHYLDKAPAAEQLTENVWYRDIVVFYPDDSQFFSESARMVSDDNGDVTDAVLYVYYRRHNNAFSWGDNGRYIASYDERNTADGELETCFNSESVNVTHDVELVPVQFSLSNTYATNTGACQFTADIFTQAYERVYHVDYSENNINYLMQFSQFKTNGAFATLNDWVNLQDRSAEYSTTELVTLLTDYGYTFTNDTGLQDADFSWYKRKTDDSQEHRITTEKNYDASTGMISWTQLTEQSNNTNIKQCSKDGSTWGACT</sequence>
<dbReference type="RefSeq" id="WP_059745419.1">
    <property type="nucleotide sequence ID" value="NZ_LRDC01000014.1"/>
</dbReference>
<gene>
    <name evidence="3" type="ORF">AWJ07_14485</name>
</gene>
<dbReference type="Gene3D" id="2.60.40.10">
    <property type="entry name" value="Immunoglobulins"/>
    <property type="match status" value="1"/>
</dbReference>
<dbReference type="AlphaFoldDB" id="A0A106C177"/>
<dbReference type="InterPro" id="IPR022409">
    <property type="entry name" value="PKD/Chitinase_dom"/>
</dbReference>
<dbReference type="PROSITE" id="PS51257">
    <property type="entry name" value="PROKAR_LIPOPROTEIN"/>
    <property type="match status" value="1"/>
</dbReference>
<organism evidence="3">
    <name type="scientific">Shewanella frigidimarina</name>
    <dbReference type="NCBI Taxonomy" id="56812"/>
    <lineage>
        <taxon>Bacteria</taxon>
        <taxon>Pseudomonadati</taxon>
        <taxon>Pseudomonadota</taxon>
        <taxon>Gammaproteobacteria</taxon>
        <taxon>Alteromonadales</taxon>
        <taxon>Shewanellaceae</taxon>
        <taxon>Shewanella</taxon>
    </lineage>
</organism>
<comment type="caution">
    <text evidence="3">The sequence shown here is derived from an EMBL/GenBank/DDBJ whole genome shotgun (WGS) entry which is preliminary data.</text>
</comment>